<keyword evidence="12" id="KW-0511">Multifunctional enzyme</keyword>
<evidence type="ECO:0000256" key="13">
    <source>
        <dbReference type="RuleBase" id="RU003707"/>
    </source>
</evidence>
<evidence type="ECO:0000313" key="16">
    <source>
        <dbReference type="EMBL" id="CAB9519849.1"/>
    </source>
</evidence>
<keyword evidence="8" id="KW-0443">Lipid metabolism</keyword>
<dbReference type="FunFam" id="3.40.50.720:FF:000009">
    <property type="entry name" value="Fatty oxidation complex, alpha subunit"/>
    <property type="match status" value="1"/>
</dbReference>
<organism evidence="16 17">
    <name type="scientific">Seminavis robusta</name>
    <dbReference type="NCBI Taxonomy" id="568900"/>
    <lineage>
        <taxon>Eukaryota</taxon>
        <taxon>Sar</taxon>
        <taxon>Stramenopiles</taxon>
        <taxon>Ochrophyta</taxon>
        <taxon>Bacillariophyta</taxon>
        <taxon>Bacillariophyceae</taxon>
        <taxon>Bacillariophycidae</taxon>
        <taxon>Naviculales</taxon>
        <taxon>Naviculaceae</taxon>
        <taxon>Seminavis</taxon>
    </lineage>
</organism>
<evidence type="ECO:0000313" key="17">
    <source>
        <dbReference type="Proteomes" id="UP001153069"/>
    </source>
</evidence>
<dbReference type="InterPro" id="IPR008927">
    <property type="entry name" value="6-PGluconate_DH-like_C_sf"/>
</dbReference>
<evidence type="ECO:0000256" key="8">
    <source>
        <dbReference type="ARBA" id="ARBA00023098"/>
    </source>
</evidence>
<evidence type="ECO:0000259" key="14">
    <source>
        <dbReference type="Pfam" id="PF00725"/>
    </source>
</evidence>
<reference evidence="16" key="1">
    <citation type="submission" date="2020-06" db="EMBL/GenBank/DDBJ databases">
        <authorList>
            <consortium name="Plant Systems Biology data submission"/>
        </authorList>
    </citation>
    <scope>NUCLEOTIDE SEQUENCE</scope>
    <source>
        <strain evidence="16">D6</strain>
    </source>
</reference>
<sequence>MVVFVIDFSQAAKNALNPLSQPVRDYLWQQLETARHSPHVTSVIVTGGTKNFSAGADISEFGGISSAATDTSNVVSLIDIVECIENFPKPVVAAIAGNALGGGLEVALACHYRVCTTKARMGLPEVTVGVIPGAGGTQRLPRLIGLQEATQRILTAKPMKGPQALQLGLVDATVTQEEELLSTALKWAEWAELMPLDDRRVGRKTVPDAAMADQIAQFAQQQLPPANRGGFVHRCALKAVLASATQPLDVGRRIEFEQFTAALQSTQGQAYRHAFFAIRKAQKPVAPLQQQHPLLSSTGSSKVAVVGAGTMGSGIAMVLLQAGCHVTLVDVVQPALEKGVKNIHKIVHGYVAKKKMTQPAAQQLLSRLASTQKLQDLTHVQLVVEAVVERMKVKKSIFTTLDQVTPPSCILLSNTSTLDIDEMASVLSPQRQTSFAGWHFFSPAHVMKLVEIVRGEKTSTATVALLQALTKRIKKLGVVVGNCNGFCGNRLLRPYGREAGMILAEGGAPTPQVVDQALTAQFGMAMGVFTMGDLAGNDIEYYIRRELGWVRENPQDPIPAGRPPRYTELADDLVSKFGRVGQKAGKGWYDYNPKVGKGRKPIPSKEVEQFIASFVSSSGARPQLLTNTEIIERVMFPLVNEGFKCLEEGIAQRPSDIDIIYLNGYGWPVWRGGPMFWADNEVGLPKLLATLQRFARQFPTTEHFVPSKLLETCVQMGVTVEEYYAKGLNKHGRARL</sequence>
<dbReference type="PROSITE" id="PS00166">
    <property type="entry name" value="ENOYL_COA_HYDRATASE"/>
    <property type="match status" value="1"/>
</dbReference>
<keyword evidence="17" id="KW-1185">Reference proteome</keyword>
<dbReference type="GO" id="GO:0006635">
    <property type="term" value="P:fatty acid beta-oxidation"/>
    <property type="evidence" value="ECO:0007669"/>
    <property type="project" value="TreeGrafter"/>
</dbReference>
<dbReference type="SUPFAM" id="SSF48179">
    <property type="entry name" value="6-phosphogluconate dehydrogenase C-terminal domain-like"/>
    <property type="match status" value="2"/>
</dbReference>
<dbReference type="PANTHER" id="PTHR23309:SF49">
    <property type="entry name" value="PEROXISOMAL BIFUNCTIONAL ENZYME"/>
    <property type="match status" value="1"/>
</dbReference>
<dbReference type="InterPro" id="IPR018376">
    <property type="entry name" value="Enoyl-CoA_hyd/isom_CS"/>
</dbReference>
<keyword evidence="10" id="KW-0413">Isomerase</keyword>
<dbReference type="GO" id="GO:0016853">
    <property type="term" value="F:isomerase activity"/>
    <property type="evidence" value="ECO:0007669"/>
    <property type="project" value="UniProtKB-KW"/>
</dbReference>
<evidence type="ECO:0000256" key="10">
    <source>
        <dbReference type="ARBA" id="ARBA00023235"/>
    </source>
</evidence>
<comment type="subunit">
    <text evidence="4">Monomer.</text>
</comment>
<evidence type="ECO:0000256" key="11">
    <source>
        <dbReference type="ARBA" id="ARBA00023239"/>
    </source>
</evidence>
<dbReference type="GO" id="GO:0004300">
    <property type="term" value="F:enoyl-CoA hydratase activity"/>
    <property type="evidence" value="ECO:0007669"/>
    <property type="project" value="UniProtKB-ARBA"/>
</dbReference>
<dbReference type="OrthoDB" id="2018133at2759"/>
<dbReference type="InterPro" id="IPR036291">
    <property type="entry name" value="NAD(P)-bd_dom_sf"/>
</dbReference>
<dbReference type="GO" id="GO:0070403">
    <property type="term" value="F:NAD+ binding"/>
    <property type="evidence" value="ECO:0007669"/>
    <property type="project" value="InterPro"/>
</dbReference>
<dbReference type="InterPro" id="IPR006176">
    <property type="entry name" value="3-OHacyl-CoA_DH_NAD-bd"/>
</dbReference>
<dbReference type="SUPFAM" id="SSF51735">
    <property type="entry name" value="NAD(P)-binding Rossmann-fold domains"/>
    <property type="match status" value="1"/>
</dbReference>
<evidence type="ECO:0000256" key="9">
    <source>
        <dbReference type="ARBA" id="ARBA00023140"/>
    </source>
</evidence>
<evidence type="ECO:0000256" key="5">
    <source>
        <dbReference type="ARBA" id="ARBA00022832"/>
    </source>
</evidence>
<dbReference type="Pfam" id="PF00725">
    <property type="entry name" value="3HCDH"/>
    <property type="match status" value="2"/>
</dbReference>
<proteinExistence type="inferred from homology"/>
<dbReference type="AlphaFoldDB" id="A0A9N8EGM6"/>
<keyword evidence="9" id="KW-0576">Peroxisome</keyword>
<evidence type="ECO:0000256" key="4">
    <source>
        <dbReference type="ARBA" id="ARBA00011245"/>
    </source>
</evidence>
<dbReference type="EMBL" id="CAICTM010001049">
    <property type="protein sequence ID" value="CAB9519849.1"/>
    <property type="molecule type" value="Genomic_DNA"/>
</dbReference>
<name>A0A9N8EGM6_9STRA</name>
<dbReference type="CDD" id="cd06558">
    <property type="entry name" value="crotonase-like"/>
    <property type="match status" value="1"/>
</dbReference>
<evidence type="ECO:0000256" key="1">
    <source>
        <dbReference type="ARBA" id="ARBA00004275"/>
    </source>
</evidence>
<dbReference type="Pfam" id="PF00378">
    <property type="entry name" value="ECH_1"/>
    <property type="match status" value="1"/>
</dbReference>
<dbReference type="PANTHER" id="PTHR23309">
    <property type="entry name" value="3-HYDROXYACYL-COA DEHYROGENASE"/>
    <property type="match status" value="1"/>
</dbReference>
<evidence type="ECO:0000256" key="3">
    <source>
        <dbReference type="ARBA" id="ARBA00008750"/>
    </source>
</evidence>
<dbReference type="Proteomes" id="UP001153069">
    <property type="component" value="Unassembled WGS sequence"/>
</dbReference>
<comment type="similarity">
    <text evidence="3">In the N-terminal section; belongs to the enoyl-CoA hydratase/isomerase family.</text>
</comment>
<evidence type="ECO:0000256" key="2">
    <source>
        <dbReference type="ARBA" id="ARBA00005005"/>
    </source>
</evidence>
<dbReference type="InterPro" id="IPR001753">
    <property type="entry name" value="Enoyl-CoA_hydra/iso"/>
</dbReference>
<dbReference type="SUPFAM" id="SSF52096">
    <property type="entry name" value="ClpP/crotonase"/>
    <property type="match status" value="1"/>
</dbReference>
<feature type="domain" description="3-hydroxyacyl-CoA dehydrogenase C-terminal" evidence="14">
    <location>
        <begin position="630"/>
        <end position="717"/>
    </location>
</feature>
<dbReference type="InterPro" id="IPR029045">
    <property type="entry name" value="ClpP/crotonase-like_dom_sf"/>
</dbReference>
<dbReference type="FunFam" id="1.10.1040.50:FF:000006">
    <property type="entry name" value="Peroxisomal bifunctional enzyme"/>
    <property type="match status" value="1"/>
</dbReference>
<dbReference type="Pfam" id="PF02737">
    <property type="entry name" value="3HCDH_N"/>
    <property type="match status" value="1"/>
</dbReference>
<evidence type="ECO:0000256" key="12">
    <source>
        <dbReference type="ARBA" id="ARBA00023268"/>
    </source>
</evidence>
<comment type="similarity">
    <text evidence="13">Belongs to the enoyl-CoA hydratase/isomerase family.</text>
</comment>
<dbReference type="GO" id="GO:0003857">
    <property type="term" value="F:(3S)-3-hydroxyacyl-CoA dehydrogenase (NAD+) activity"/>
    <property type="evidence" value="ECO:0007669"/>
    <property type="project" value="TreeGrafter"/>
</dbReference>
<accession>A0A9N8EGM6</accession>
<comment type="subcellular location">
    <subcellularLocation>
        <location evidence="1">Peroxisome</location>
    </subcellularLocation>
</comment>
<keyword evidence="6" id="KW-0560">Oxidoreductase</keyword>
<gene>
    <name evidence="16" type="ORF">SEMRO_1051_G235740.1</name>
</gene>
<dbReference type="Gene3D" id="3.90.226.10">
    <property type="entry name" value="2-enoyl-CoA Hydratase, Chain A, domain 1"/>
    <property type="match status" value="1"/>
</dbReference>
<feature type="domain" description="3-hydroxyacyl-CoA dehydrogenase NAD binding" evidence="15">
    <location>
        <begin position="302"/>
        <end position="482"/>
    </location>
</feature>
<dbReference type="InterPro" id="IPR006108">
    <property type="entry name" value="3HC_DH_C"/>
</dbReference>
<comment type="caution">
    <text evidence="16">The sequence shown here is derived from an EMBL/GenBank/DDBJ whole genome shotgun (WGS) entry which is preliminary data.</text>
</comment>
<feature type="domain" description="3-hydroxyacyl-CoA dehydrogenase C-terminal" evidence="14">
    <location>
        <begin position="485"/>
        <end position="591"/>
    </location>
</feature>
<evidence type="ECO:0000256" key="6">
    <source>
        <dbReference type="ARBA" id="ARBA00023002"/>
    </source>
</evidence>
<dbReference type="Gene3D" id="1.10.1040.50">
    <property type="match status" value="1"/>
</dbReference>
<dbReference type="GO" id="GO:0005777">
    <property type="term" value="C:peroxisome"/>
    <property type="evidence" value="ECO:0007669"/>
    <property type="project" value="UniProtKB-SubCell"/>
</dbReference>
<keyword evidence="5" id="KW-0276">Fatty acid metabolism</keyword>
<protein>
    <submittedName>
        <fullName evidence="16">Glyoxysomal fatty acid beta-oxidation multifunctional protein MFP-a</fullName>
    </submittedName>
</protein>
<evidence type="ECO:0000256" key="7">
    <source>
        <dbReference type="ARBA" id="ARBA00023027"/>
    </source>
</evidence>
<evidence type="ECO:0000259" key="15">
    <source>
        <dbReference type="Pfam" id="PF02737"/>
    </source>
</evidence>
<comment type="pathway">
    <text evidence="2">Lipid metabolism; fatty acid beta-oxidation.</text>
</comment>
<keyword evidence="11" id="KW-0456">Lyase</keyword>
<keyword evidence="7" id="KW-0520">NAD</keyword>
<dbReference type="Gene3D" id="3.40.50.720">
    <property type="entry name" value="NAD(P)-binding Rossmann-like Domain"/>
    <property type="match status" value="1"/>
</dbReference>